<proteinExistence type="predicted"/>
<protein>
    <submittedName>
        <fullName evidence="4">Zinc-binding alcohol dehydrogenase family protein</fullName>
    </submittedName>
</protein>
<dbReference type="EMBL" id="JBHEZZ010000044">
    <property type="protein sequence ID" value="MFC1407345.1"/>
    <property type="molecule type" value="Genomic_DNA"/>
</dbReference>
<dbReference type="SUPFAM" id="SSF50129">
    <property type="entry name" value="GroES-like"/>
    <property type="match status" value="1"/>
</dbReference>
<evidence type="ECO:0000313" key="4">
    <source>
        <dbReference type="EMBL" id="MFC1407345.1"/>
    </source>
</evidence>
<dbReference type="Gene3D" id="3.40.50.720">
    <property type="entry name" value="NAD(P)-binding Rossmann-like Domain"/>
    <property type="match status" value="1"/>
</dbReference>
<dbReference type="PANTHER" id="PTHR48106">
    <property type="entry name" value="QUINONE OXIDOREDUCTASE PIG3-RELATED"/>
    <property type="match status" value="1"/>
</dbReference>
<evidence type="ECO:0000259" key="3">
    <source>
        <dbReference type="SMART" id="SM00829"/>
    </source>
</evidence>
<organism evidence="4 5">
    <name type="scientific">Streptacidiphilus cavernicola</name>
    <dbReference type="NCBI Taxonomy" id="3342716"/>
    <lineage>
        <taxon>Bacteria</taxon>
        <taxon>Bacillati</taxon>
        <taxon>Actinomycetota</taxon>
        <taxon>Actinomycetes</taxon>
        <taxon>Kitasatosporales</taxon>
        <taxon>Streptomycetaceae</taxon>
        <taxon>Streptacidiphilus</taxon>
    </lineage>
</organism>
<dbReference type="InterPro" id="IPR013154">
    <property type="entry name" value="ADH-like_N"/>
</dbReference>
<dbReference type="InterPro" id="IPR036291">
    <property type="entry name" value="NAD(P)-bd_dom_sf"/>
</dbReference>
<dbReference type="SUPFAM" id="SSF51735">
    <property type="entry name" value="NAD(P)-binding Rossmann-fold domains"/>
    <property type="match status" value="1"/>
</dbReference>
<keyword evidence="1" id="KW-0521">NADP</keyword>
<evidence type="ECO:0000256" key="1">
    <source>
        <dbReference type="ARBA" id="ARBA00022857"/>
    </source>
</evidence>
<name>A0ABV6V0U8_9ACTN</name>
<keyword evidence="5" id="KW-1185">Reference proteome</keyword>
<dbReference type="Pfam" id="PF13602">
    <property type="entry name" value="ADH_zinc_N_2"/>
    <property type="match status" value="1"/>
</dbReference>
<dbReference type="SMART" id="SM00829">
    <property type="entry name" value="PKS_ER"/>
    <property type="match status" value="1"/>
</dbReference>
<keyword evidence="2" id="KW-0560">Oxidoreductase</keyword>
<evidence type="ECO:0000313" key="5">
    <source>
        <dbReference type="Proteomes" id="UP001592528"/>
    </source>
</evidence>
<dbReference type="Proteomes" id="UP001592528">
    <property type="component" value="Unassembled WGS sequence"/>
</dbReference>
<sequence>MPRVVVARDYGEAEVLGVVKVPTTPVGAGEARVRIMAAGVNPIDWKQYAPAFYGGDRDRLPLRLGSEAAGVVVDAAYGATGPAGLVRTGDEVIVFPVGGAYASEVTVSAAALVPKPAEMTWEQAASLMLAGTTAMHAVVAARLRKDETVLVHAAAGGVGQMLCQIAAAWGVKVIGTARERDHEMLRGWGVVPVMFGDGLADRVRKLAAAAGGVDAAIDLIGTREAVEVSNGCLRDSDRLLSTVHNDVTSELGVRVIGGVGPDHGNDIRMTARSELVALVERGQLQVNVTQTFALDDVADAHRKSRSGSAQGKLVLLPEHG</sequence>
<dbReference type="Gene3D" id="3.90.180.10">
    <property type="entry name" value="Medium-chain alcohol dehydrogenases, catalytic domain"/>
    <property type="match status" value="1"/>
</dbReference>
<evidence type="ECO:0000256" key="2">
    <source>
        <dbReference type="ARBA" id="ARBA00023002"/>
    </source>
</evidence>
<feature type="domain" description="Enoyl reductase (ER)" evidence="3">
    <location>
        <begin position="11"/>
        <end position="315"/>
    </location>
</feature>
<dbReference type="RefSeq" id="WP_030266832.1">
    <property type="nucleotide sequence ID" value="NZ_JBHEZZ010000044.1"/>
</dbReference>
<accession>A0ABV6V0U8</accession>
<gene>
    <name evidence="4" type="ORF">ACEZDJ_39300</name>
</gene>
<dbReference type="Pfam" id="PF08240">
    <property type="entry name" value="ADH_N"/>
    <property type="match status" value="1"/>
</dbReference>
<dbReference type="CDD" id="cd05289">
    <property type="entry name" value="MDR_like_2"/>
    <property type="match status" value="1"/>
</dbReference>
<reference evidence="4 5" key="1">
    <citation type="submission" date="2024-09" db="EMBL/GenBank/DDBJ databases">
        <authorList>
            <person name="Lee S.D."/>
        </authorList>
    </citation>
    <scope>NUCLEOTIDE SEQUENCE [LARGE SCALE GENOMIC DNA]</scope>
    <source>
        <strain evidence="4 5">N1-5</strain>
    </source>
</reference>
<comment type="caution">
    <text evidence="4">The sequence shown here is derived from an EMBL/GenBank/DDBJ whole genome shotgun (WGS) entry which is preliminary data.</text>
</comment>
<dbReference type="InterPro" id="IPR020843">
    <property type="entry name" value="ER"/>
</dbReference>
<dbReference type="InterPro" id="IPR011032">
    <property type="entry name" value="GroES-like_sf"/>
</dbReference>